<accession>A0A423WAT4</accession>
<protein>
    <recommendedName>
        <fullName evidence="5">Heterokaryon incompatibility domain-containing protein</fullName>
    </recommendedName>
</protein>
<sequence length="1034" mass="115730">MANPSSDTPGHESYHLSIYRKTQSPRRDTSTEDFDPYEVSQDVQPAPDTSSTWLSPGPPKSQPTYKAMQVAEEEPAGPAPRSWLPRWRKSIHERVSANFDKRFRGRWGRHNMRKVYWPRASAGVSPEEGVADGYIEADSSWGDPRGEVVKTADGKFVYRNQLHQIGRKYKDTAVYLSPTRTTPRRLVVQATGAILNKIEGGADTGDWIRTRIEGSVPAVLKLSEWAMGPLGSGRWWNKVDAALRILLISAPLQVMLALSELPDWDDVDVADTYTDFPGYHWDWPKYATNLLDEQPGPDGLPRRMGSHASDVRARSTRPNKIVMRTGADDWEVVDAKDYPFVRYIFISYQWTKFREDPGKIERMARDITKKKGYRAYWLDTRCNHQGRSLEVDHDVYTMCDVVRSSGLVAILLPENTTEARLGWGSRLWTLPEGLLAPGNSVVWCHEVSPGALEHGEVNKIEMTSTFWGETDEAAGAMYTEQGGSPVRVLAEHYSGLLTLSRLELLPSIIYALAAKGWDNVDSTHSDLAYAVMGFLHYRLERNVEDTLFQNLARLSLSNDSDRIIERMISILPQNMAARTAYPPARSAIDNSDLFDGLALPDQFGTRVQDVTPLCDVIGVAHEDNTVIIDNCKAIHIRWKNFPRPVVVSHHGRRKTLAAWFIAAGLWWLAFGCELTINWLPYWAYLTGEDTKTEVIAWVAGGFFIVALILSVAAPFSVRRLLGGMVEKSSPSLVAFEGVMPIAQVEQTVFGNNKNRLTYAPSSTPFCALRRARHPRERKGVEPHWISQPEAIHDDSHDIVPAGHHLFTLVDMGDLTVSIFSAERPPTVALLCGREGGMVRAVLCSWRFESDCLYKETVMRMPSTVYEHATPKDWLKLCLQSQNQAGRNRSALLFLALFSFGFLSLGLGLLAIILCGLLLLLLLLLLCAIVLGYGLSLGFTAILYQKIAVGCRNTLLFQPQVFLPFREQLLVALTVGRRSSYGLCHSCLLVVLQALLPLLDHTRRQARLIGLRKQDSLGQTARLDKGINATVNIAQ</sequence>
<dbReference type="EMBL" id="LKEB01000056">
    <property type="protein sequence ID" value="ROW00484.1"/>
    <property type="molecule type" value="Genomic_DNA"/>
</dbReference>
<evidence type="ECO:0000313" key="3">
    <source>
        <dbReference type="EMBL" id="ROW00484.1"/>
    </source>
</evidence>
<evidence type="ECO:0000256" key="2">
    <source>
        <dbReference type="SAM" id="Phobius"/>
    </source>
</evidence>
<gene>
    <name evidence="3" type="ORF">VPNG_07948</name>
</gene>
<feature type="transmembrane region" description="Helical" evidence="2">
    <location>
        <begin position="694"/>
        <end position="717"/>
    </location>
</feature>
<evidence type="ECO:0000313" key="4">
    <source>
        <dbReference type="Proteomes" id="UP000285146"/>
    </source>
</evidence>
<proteinExistence type="predicted"/>
<keyword evidence="4" id="KW-1185">Reference proteome</keyword>
<dbReference type="STRING" id="1230097.A0A423WAT4"/>
<reference evidence="3 4" key="1">
    <citation type="submission" date="2015-09" db="EMBL/GenBank/DDBJ databases">
        <title>Host preference determinants of Valsa canker pathogens revealed by comparative genomics.</title>
        <authorList>
            <person name="Yin Z."/>
            <person name="Huang L."/>
        </authorList>
    </citation>
    <scope>NUCLEOTIDE SEQUENCE [LARGE SCALE GENOMIC DNA]</scope>
    <source>
        <strain evidence="3 4">SXYLt</strain>
    </source>
</reference>
<feature type="transmembrane region" description="Helical" evidence="2">
    <location>
        <begin position="656"/>
        <end position="682"/>
    </location>
</feature>
<name>A0A423WAT4_9PEZI</name>
<feature type="transmembrane region" description="Helical" evidence="2">
    <location>
        <begin position="890"/>
        <end position="913"/>
    </location>
</feature>
<feature type="compositionally biased region" description="Polar residues" evidence="1">
    <location>
        <begin position="41"/>
        <end position="54"/>
    </location>
</feature>
<evidence type="ECO:0000256" key="1">
    <source>
        <dbReference type="SAM" id="MobiDB-lite"/>
    </source>
</evidence>
<dbReference type="Proteomes" id="UP000285146">
    <property type="component" value="Unassembled WGS sequence"/>
</dbReference>
<keyword evidence="2" id="KW-0472">Membrane</keyword>
<dbReference type="OrthoDB" id="2624308at2759"/>
<dbReference type="InParanoid" id="A0A423WAT4"/>
<dbReference type="AlphaFoldDB" id="A0A423WAT4"/>
<feature type="transmembrane region" description="Helical" evidence="2">
    <location>
        <begin position="919"/>
        <end position="943"/>
    </location>
</feature>
<evidence type="ECO:0008006" key="5">
    <source>
        <dbReference type="Google" id="ProtNLM"/>
    </source>
</evidence>
<keyword evidence="2" id="KW-0812">Transmembrane</keyword>
<feature type="region of interest" description="Disordered" evidence="1">
    <location>
        <begin position="1"/>
        <end position="82"/>
    </location>
</feature>
<comment type="caution">
    <text evidence="3">The sequence shown here is derived from an EMBL/GenBank/DDBJ whole genome shotgun (WGS) entry which is preliminary data.</text>
</comment>
<organism evidence="3 4">
    <name type="scientific">Cytospora leucostoma</name>
    <dbReference type="NCBI Taxonomy" id="1230097"/>
    <lineage>
        <taxon>Eukaryota</taxon>
        <taxon>Fungi</taxon>
        <taxon>Dikarya</taxon>
        <taxon>Ascomycota</taxon>
        <taxon>Pezizomycotina</taxon>
        <taxon>Sordariomycetes</taxon>
        <taxon>Sordariomycetidae</taxon>
        <taxon>Diaporthales</taxon>
        <taxon>Cytosporaceae</taxon>
        <taxon>Cytospora</taxon>
    </lineage>
</organism>
<keyword evidence="2" id="KW-1133">Transmembrane helix</keyword>